<dbReference type="Pfam" id="PF00703">
    <property type="entry name" value="Glyco_hydro_2"/>
    <property type="match status" value="1"/>
</dbReference>
<name>A0A5P8JVU5_9LACO</name>
<sequence>MTPSLDWLDDPEIFRVNQVPAHSDHVYFASAVEAKTQQSSFKQLLNGSWQFHFAENPQAQPADFYQPTFDDSQFDSIQVPQHIELANYAQIQYVNTQYPWDGRRFRRPAYTLDRGLQPGCFSQAPDNAVGCYRKVFSLPEAWAELNVHIQFAGVERAMYLWCNGHFVGYAEDSFTPSEFDLTPYLQKGDNVLAAAVYRQSTASFIEDQDFFRFFGIFRDVCLLAQPKGHVQDLAVVAILNEDLRTGDLDLKAKLTGGSAVKVCLQDASGRPLFTQVKPASAEFVLKSLPVTQLHPWSHEEPYLYTVTLTILDDDHNEIEYVPQKIGFRRLTVADNVVFLNNQRLILTGVNRHEWSANSGRVIGMAEMKADIKTFLAHHINAVRTCHYPDQLLWYQLCDEAGIYVMAEVNLESHGSWQKRSAVEPSYNVPGSVPQWREAVLDRARTNYETLKNHPSILFWSLGNESFAGEDIAGMNDYYKQVDNTRLVHYEGVVHAREYEARISDLESRMYASPAEVAAYLRQPKKPFLLCEYMHDMGNSLGGMHEYMDLIEKYPNFLGGFIWDFIDQALWVTDPISGNQALRYGGDFDDRPSDYAFSADGLMFADRTPKPAMQEVAHEYARFTD</sequence>
<organism evidence="10 11">
    <name type="scientific">Lacticaseibacillus manihotivorans</name>
    <dbReference type="NCBI Taxonomy" id="88233"/>
    <lineage>
        <taxon>Bacteria</taxon>
        <taxon>Bacillati</taxon>
        <taxon>Bacillota</taxon>
        <taxon>Bacilli</taxon>
        <taxon>Lactobacillales</taxon>
        <taxon>Lactobacillaceae</taxon>
        <taxon>Lacticaseibacillus</taxon>
    </lineage>
</organism>
<accession>A0A5P8JVU5</accession>
<evidence type="ECO:0000256" key="4">
    <source>
        <dbReference type="ARBA" id="ARBA00022801"/>
    </source>
</evidence>
<dbReference type="Pfam" id="PF02836">
    <property type="entry name" value="Glyco_hydro_2_C"/>
    <property type="match status" value="1"/>
</dbReference>
<dbReference type="RefSeq" id="WP_056962422.1">
    <property type="nucleotide sequence ID" value="NZ_CP045068.1"/>
</dbReference>
<dbReference type="GO" id="GO:0004565">
    <property type="term" value="F:beta-galactosidase activity"/>
    <property type="evidence" value="ECO:0007669"/>
    <property type="project" value="UniProtKB-EC"/>
</dbReference>
<dbReference type="PANTHER" id="PTHR46323:SF2">
    <property type="entry name" value="BETA-GALACTOSIDASE"/>
    <property type="match status" value="1"/>
</dbReference>
<dbReference type="SUPFAM" id="SSF49303">
    <property type="entry name" value="beta-Galactosidase/glucuronidase domain"/>
    <property type="match status" value="1"/>
</dbReference>
<evidence type="ECO:0000256" key="5">
    <source>
        <dbReference type="ARBA" id="ARBA00023295"/>
    </source>
</evidence>
<dbReference type="PANTHER" id="PTHR46323">
    <property type="entry name" value="BETA-GALACTOSIDASE"/>
    <property type="match status" value="1"/>
</dbReference>
<protein>
    <recommendedName>
        <fullName evidence="3">beta-galactosidase</fullName>
        <ecNumber evidence="3">3.2.1.23</ecNumber>
    </recommendedName>
</protein>
<dbReference type="InterPro" id="IPR017853">
    <property type="entry name" value="GH"/>
</dbReference>
<dbReference type="InterPro" id="IPR006101">
    <property type="entry name" value="Glyco_hydro_2"/>
</dbReference>
<dbReference type="Gene3D" id="2.60.40.10">
    <property type="entry name" value="Immunoglobulins"/>
    <property type="match status" value="1"/>
</dbReference>
<dbReference type="AlphaFoldDB" id="A0A5P8JVU5"/>
<dbReference type="Gene3D" id="2.60.120.260">
    <property type="entry name" value="Galactose-binding domain-like"/>
    <property type="match status" value="1"/>
</dbReference>
<dbReference type="EC" id="3.2.1.23" evidence="3"/>
<dbReference type="PROSITE" id="PS00719">
    <property type="entry name" value="GLYCOSYL_HYDROL_F2_1"/>
    <property type="match status" value="1"/>
</dbReference>
<evidence type="ECO:0000256" key="1">
    <source>
        <dbReference type="ARBA" id="ARBA00001412"/>
    </source>
</evidence>
<dbReference type="InterPro" id="IPR006103">
    <property type="entry name" value="Glyco_hydro_2_cat"/>
</dbReference>
<reference evidence="10 11" key="1">
    <citation type="submission" date="2019-10" db="EMBL/GenBank/DDBJ databases">
        <title>Genome sequencing of Lactobacillus manihotivorans.</title>
        <authorList>
            <person name="Kim K."/>
        </authorList>
    </citation>
    <scope>NUCLEOTIDE SEQUENCE [LARGE SCALE GENOMIC DNA]</scope>
    <source>
        <strain evidence="10 11">LM010</strain>
    </source>
</reference>
<evidence type="ECO:0000256" key="3">
    <source>
        <dbReference type="ARBA" id="ARBA00012756"/>
    </source>
</evidence>
<dbReference type="InterPro" id="IPR008979">
    <property type="entry name" value="Galactose-bd-like_sf"/>
</dbReference>
<dbReference type="Pfam" id="PF02837">
    <property type="entry name" value="Glyco_hydro_2_N"/>
    <property type="match status" value="1"/>
</dbReference>
<dbReference type="SUPFAM" id="SSF49785">
    <property type="entry name" value="Galactose-binding domain-like"/>
    <property type="match status" value="1"/>
</dbReference>
<dbReference type="InterPro" id="IPR023230">
    <property type="entry name" value="Glyco_hydro_2_CS"/>
</dbReference>
<dbReference type="InterPro" id="IPR050347">
    <property type="entry name" value="Bact_Beta-galactosidase"/>
</dbReference>
<feature type="domain" description="Glycosyl hydrolases family 2 sugar binding" evidence="9">
    <location>
        <begin position="45"/>
        <end position="226"/>
    </location>
</feature>
<evidence type="ECO:0000256" key="6">
    <source>
        <dbReference type="RuleBase" id="RU361154"/>
    </source>
</evidence>
<proteinExistence type="inferred from homology"/>
<evidence type="ECO:0000259" key="9">
    <source>
        <dbReference type="Pfam" id="PF02837"/>
    </source>
</evidence>
<dbReference type="InterPro" id="IPR006104">
    <property type="entry name" value="Glyco_hydro_2_N"/>
</dbReference>
<evidence type="ECO:0000313" key="10">
    <source>
        <dbReference type="EMBL" id="QFQ92904.1"/>
    </source>
</evidence>
<dbReference type="PRINTS" id="PR00132">
    <property type="entry name" value="GLHYDRLASE2"/>
</dbReference>
<gene>
    <name evidence="10" type="ORF">LM010_00610</name>
</gene>
<dbReference type="GO" id="GO:0005990">
    <property type="term" value="P:lactose catabolic process"/>
    <property type="evidence" value="ECO:0007669"/>
    <property type="project" value="TreeGrafter"/>
</dbReference>
<keyword evidence="5 6" id="KW-0326">Glycosidase</keyword>
<evidence type="ECO:0000256" key="2">
    <source>
        <dbReference type="ARBA" id="ARBA00007401"/>
    </source>
</evidence>
<dbReference type="EMBL" id="CP045068">
    <property type="protein sequence ID" value="QFQ92904.1"/>
    <property type="molecule type" value="Genomic_DNA"/>
</dbReference>
<dbReference type="GO" id="GO:0009341">
    <property type="term" value="C:beta-galactosidase complex"/>
    <property type="evidence" value="ECO:0007669"/>
    <property type="project" value="TreeGrafter"/>
</dbReference>
<evidence type="ECO:0000259" key="7">
    <source>
        <dbReference type="Pfam" id="PF00703"/>
    </source>
</evidence>
<evidence type="ECO:0000259" key="8">
    <source>
        <dbReference type="Pfam" id="PF02836"/>
    </source>
</evidence>
<keyword evidence="4 6" id="KW-0378">Hydrolase</keyword>
<evidence type="ECO:0000313" key="11">
    <source>
        <dbReference type="Proteomes" id="UP000388452"/>
    </source>
</evidence>
<dbReference type="InterPro" id="IPR036156">
    <property type="entry name" value="Beta-gal/glucu_dom_sf"/>
</dbReference>
<feature type="domain" description="Glycoside hydrolase family 2 catalytic" evidence="8">
    <location>
        <begin position="331"/>
        <end position="622"/>
    </location>
</feature>
<comment type="similarity">
    <text evidence="2 6">Belongs to the glycosyl hydrolase 2 family.</text>
</comment>
<comment type="catalytic activity">
    <reaction evidence="1">
        <text>Hydrolysis of terminal non-reducing beta-D-galactose residues in beta-D-galactosides.</text>
        <dbReference type="EC" id="3.2.1.23"/>
    </reaction>
</comment>
<dbReference type="PROSITE" id="PS00608">
    <property type="entry name" value="GLYCOSYL_HYDROL_F2_2"/>
    <property type="match status" value="1"/>
</dbReference>
<dbReference type="Gene3D" id="3.20.20.80">
    <property type="entry name" value="Glycosidases"/>
    <property type="match status" value="1"/>
</dbReference>
<dbReference type="InterPro" id="IPR006102">
    <property type="entry name" value="Ig-like_GH2"/>
</dbReference>
<dbReference type="InterPro" id="IPR023232">
    <property type="entry name" value="Glyco_hydro_2_AS"/>
</dbReference>
<dbReference type="Proteomes" id="UP000388452">
    <property type="component" value="Chromosome"/>
</dbReference>
<dbReference type="InterPro" id="IPR013783">
    <property type="entry name" value="Ig-like_fold"/>
</dbReference>
<dbReference type="SUPFAM" id="SSF51445">
    <property type="entry name" value="(Trans)glycosidases"/>
    <property type="match status" value="1"/>
</dbReference>
<feature type="domain" description="Glycoside hydrolase family 2 immunoglobulin-like beta-sandwich" evidence="7">
    <location>
        <begin position="229"/>
        <end position="328"/>
    </location>
</feature>